<dbReference type="PROSITE" id="PS50969">
    <property type="entry name" value="FCP1"/>
    <property type="match status" value="1"/>
</dbReference>
<keyword evidence="1" id="KW-0812">Transmembrane</keyword>
<comment type="function">
    <text evidence="1">Essential component of the TIM23 complex, a complex that mediates the translocation of transit peptide-containing proteins across the mitochondrial inner membrane.</text>
</comment>
<keyword evidence="1" id="KW-1133">Transmembrane helix</keyword>
<keyword evidence="1" id="KW-0813">Transport</keyword>
<keyword evidence="4" id="KW-1185">Reference proteome</keyword>
<keyword evidence="1" id="KW-0496">Mitochondrion</keyword>
<accession>A0A8X8CI35</accession>
<feature type="transmembrane region" description="Helical" evidence="1">
    <location>
        <begin position="281"/>
        <end position="302"/>
    </location>
</feature>
<gene>
    <name evidence="3" type="ORF">POTOM_040934</name>
</gene>
<dbReference type="SMART" id="SM00577">
    <property type="entry name" value="CPDc"/>
    <property type="match status" value="1"/>
</dbReference>
<reference evidence="3" key="1">
    <citation type="journal article" date="2020" name="bioRxiv">
        <title>Hybrid origin of Populus tomentosa Carr. identified through genome sequencing and phylogenomic analysis.</title>
        <authorList>
            <person name="An X."/>
            <person name="Gao K."/>
            <person name="Chen Z."/>
            <person name="Li J."/>
            <person name="Yang X."/>
            <person name="Yang X."/>
            <person name="Zhou J."/>
            <person name="Guo T."/>
            <person name="Zhao T."/>
            <person name="Huang S."/>
            <person name="Miao D."/>
            <person name="Khan W.U."/>
            <person name="Rao P."/>
            <person name="Ye M."/>
            <person name="Lei B."/>
            <person name="Liao W."/>
            <person name="Wang J."/>
            <person name="Ji L."/>
            <person name="Li Y."/>
            <person name="Guo B."/>
            <person name="Mustafa N.S."/>
            <person name="Li S."/>
            <person name="Yun Q."/>
            <person name="Keller S.R."/>
            <person name="Mao J."/>
            <person name="Zhang R."/>
            <person name="Strauss S.H."/>
        </authorList>
    </citation>
    <scope>NUCLEOTIDE SEQUENCE</scope>
    <source>
        <strain evidence="3">GM15</strain>
        <tissue evidence="3">Leaf</tissue>
    </source>
</reference>
<evidence type="ECO:0000259" key="2">
    <source>
        <dbReference type="PROSITE" id="PS50969"/>
    </source>
</evidence>
<dbReference type="InterPro" id="IPR050365">
    <property type="entry name" value="TIM50"/>
</dbReference>
<comment type="subcellular location">
    <subcellularLocation>
        <location evidence="1">Mitochondrion inner membrane</location>
        <topology evidence="1">Single-pass membrane protein</topology>
    </subcellularLocation>
</comment>
<dbReference type="CDD" id="cd07521">
    <property type="entry name" value="HAD_FCP1-like"/>
    <property type="match status" value="1"/>
</dbReference>
<dbReference type="AlphaFoldDB" id="A0A8X8CI35"/>
<dbReference type="Proteomes" id="UP000886885">
    <property type="component" value="Chromosome 11D"/>
</dbReference>
<evidence type="ECO:0000313" key="3">
    <source>
        <dbReference type="EMBL" id="KAG6755120.1"/>
    </source>
</evidence>
<organism evidence="3 4">
    <name type="scientific">Populus tomentosa</name>
    <name type="common">Chinese white poplar</name>
    <dbReference type="NCBI Taxonomy" id="118781"/>
    <lineage>
        <taxon>Eukaryota</taxon>
        <taxon>Viridiplantae</taxon>
        <taxon>Streptophyta</taxon>
        <taxon>Embryophyta</taxon>
        <taxon>Tracheophyta</taxon>
        <taxon>Spermatophyta</taxon>
        <taxon>Magnoliopsida</taxon>
        <taxon>eudicotyledons</taxon>
        <taxon>Gunneridae</taxon>
        <taxon>Pentapetalae</taxon>
        <taxon>rosids</taxon>
        <taxon>fabids</taxon>
        <taxon>Malpighiales</taxon>
        <taxon>Salicaceae</taxon>
        <taxon>Saliceae</taxon>
        <taxon>Populus</taxon>
    </lineage>
</organism>
<dbReference type="Pfam" id="PF03031">
    <property type="entry name" value="NIF"/>
    <property type="match status" value="2"/>
</dbReference>
<dbReference type="InterPro" id="IPR004274">
    <property type="entry name" value="FCP1_dom"/>
</dbReference>
<dbReference type="GO" id="GO:0005744">
    <property type="term" value="C:TIM23 mitochondrial import inner membrane translocase complex"/>
    <property type="evidence" value="ECO:0007669"/>
    <property type="project" value="UniProtKB-UniRule"/>
</dbReference>
<proteinExistence type="inferred from homology"/>
<dbReference type="GO" id="GO:0015031">
    <property type="term" value="P:protein transport"/>
    <property type="evidence" value="ECO:0007669"/>
    <property type="project" value="UniProtKB-KW"/>
</dbReference>
<comment type="similarity">
    <text evidence="1">Belongs to the TIM50 family.</text>
</comment>
<protein>
    <recommendedName>
        <fullName evidence="1">Mitochondrial import inner membrane translocase subunit TIM50</fullName>
    </recommendedName>
</protein>
<keyword evidence="1" id="KW-0653">Protein transport</keyword>
<comment type="subunit">
    <text evidence="1">Component of the TIM23 complex.</text>
</comment>
<keyword evidence="1" id="KW-0811">Translocation</keyword>
<dbReference type="PANTHER" id="PTHR12210">
    <property type="entry name" value="DULLARD PROTEIN PHOSPHATASE"/>
    <property type="match status" value="1"/>
</dbReference>
<evidence type="ECO:0000313" key="4">
    <source>
        <dbReference type="Proteomes" id="UP000886885"/>
    </source>
</evidence>
<dbReference type="EMBL" id="JAAWWB010000022">
    <property type="protein sequence ID" value="KAG6755120.1"/>
    <property type="molecule type" value="Genomic_DNA"/>
</dbReference>
<keyword evidence="1" id="KW-0472">Membrane</keyword>
<sequence length="490" mass="56133">MASTVVRSRIFSIISRNNKPNRRFFCSNKERIISSQSTIPDQSAAAAAAAEEAPAQASRIRENKAWNFFKYGIIGALTGATAFAGYASYAYSLDEVEEKTKTLRESVNYTASSDASNVEKYQGLLYSTVMTVPAKAVELYLDLRKLLEEHVKGFTEPASDKLLPDLHPAEQHVFTLVLDLNETIIYSDWKSFDISVLVSKLRWDIPYAILVSRDRGWRTFKRPGVDDFLQHLGRFYEIVVYSDQLSMYVDPVVERLDTNHFIRYRLSRSATKYQDGKHYRVCIAIVLIFTLANCCMYMIVCFLDCFSLFESQKFFSACGLVMALESIIVDFARSVVSGKDLSKLNRDPGKILYVSGHAFENSLQPENCVPIKPFKIDETGDVPLDTALLDLIPFLECKLNFLSASTYYGPFDCPHGIETVIFLDFIAYKRLLYTYGSSIYRNVARNSPSDIRTVLASYERKDLGKEFLERSKDYQRRMQEQRQQGRFWRR</sequence>
<keyword evidence="1" id="KW-0809">Transit peptide</keyword>
<dbReference type="OrthoDB" id="287041at2759"/>
<feature type="domain" description="FCP1 homology" evidence="2">
    <location>
        <begin position="169"/>
        <end position="398"/>
    </location>
</feature>
<evidence type="ECO:0000256" key="1">
    <source>
        <dbReference type="RuleBase" id="RU365079"/>
    </source>
</evidence>
<name>A0A8X8CI35_POPTO</name>
<comment type="caution">
    <text evidence="3">The sequence shown here is derived from an EMBL/GenBank/DDBJ whole genome shotgun (WGS) entry which is preliminary data.</text>
</comment>